<sequence>MSQNPVHDMFEADAASRALGIELIEAGAGHAVTRMRITPTMVNGHDIAHGGYIFLLADTTFACACNSYGPVTVAAGADITFVTPVKLGDLLTARATEKTRFGRSGIYDVTVDRDGEVVAEFRGRSRVIGK</sequence>
<gene>
    <name evidence="4" type="ORF">EV192_102752</name>
</gene>
<dbReference type="NCBIfam" id="TIGR02286">
    <property type="entry name" value="PaaD"/>
    <property type="match status" value="1"/>
</dbReference>
<dbReference type="SUPFAM" id="SSF54637">
    <property type="entry name" value="Thioesterase/thiol ester dehydrase-isomerase"/>
    <property type="match status" value="1"/>
</dbReference>
<dbReference type="CDD" id="cd03443">
    <property type="entry name" value="PaaI_thioesterase"/>
    <property type="match status" value="1"/>
</dbReference>
<name>A0A4R2JQU6_9PSEU</name>
<dbReference type="Gene3D" id="3.10.129.10">
    <property type="entry name" value="Hotdog Thioesterase"/>
    <property type="match status" value="1"/>
</dbReference>
<dbReference type="PANTHER" id="PTHR42856">
    <property type="entry name" value="ACYL-COENZYME A THIOESTERASE PAAI"/>
    <property type="match status" value="1"/>
</dbReference>
<evidence type="ECO:0000256" key="2">
    <source>
        <dbReference type="ARBA" id="ARBA00022801"/>
    </source>
</evidence>
<evidence type="ECO:0000259" key="3">
    <source>
        <dbReference type="Pfam" id="PF03061"/>
    </source>
</evidence>
<dbReference type="PANTHER" id="PTHR42856:SF1">
    <property type="entry name" value="ACYL-COENZYME A THIOESTERASE PAAI"/>
    <property type="match status" value="1"/>
</dbReference>
<keyword evidence="2" id="KW-0378">Hydrolase</keyword>
<dbReference type="InterPro" id="IPR011973">
    <property type="entry name" value="PaaD"/>
</dbReference>
<reference evidence="4 5" key="1">
    <citation type="submission" date="2019-03" db="EMBL/GenBank/DDBJ databases">
        <title>Genomic Encyclopedia of Type Strains, Phase IV (KMG-IV): sequencing the most valuable type-strain genomes for metagenomic binning, comparative biology and taxonomic classification.</title>
        <authorList>
            <person name="Goeker M."/>
        </authorList>
    </citation>
    <scope>NUCLEOTIDE SEQUENCE [LARGE SCALE GENOMIC DNA]</scope>
    <source>
        <strain evidence="4 5">DSM 45934</strain>
    </source>
</reference>
<comment type="similarity">
    <text evidence="1">Belongs to the thioesterase PaaI family.</text>
</comment>
<organism evidence="4 5">
    <name type="scientific">Actinocrispum wychmicini</name>
    <dbReference type="NCBI Taxonomy" id="1213861"/>
    <lineage>
        <taxon>Bacteria</taxon>
        <taxon>Bacillati</taxon>
        <taxon>Actinomycetota</taxon>
        <taxon>Actinomycetes</taxon>
        <taxon>Pseudonocardiales</taxon>
        <taxon>Pseudonocardiaceae</taxon>
        <taxon>Actinocrispum</taxon>
    </lineage>
</organism>
<dbReference type="InterPro" id="IPR029069">
    <property type="entry name" value="HotDog_dom_sf"/>
</dbReference>
<accession>A0A4R2JQU6</accession>
<dbReference type="EMBL" id="SLWS01000002">
    <property type="protein sequence ID" value="TCO62613.1"/>
    <property type="molecule type" value="Genomic_DNA"/>
</dbReference>
<dbReference type="GO" id="GO:0016289">
    <property type="term" value="F:acyl-CoA hydrolase activity"/>
    <property type="evidence" value="ECO:0007669"/>
    <property type="project" value="TreeGrafter"/>
</dbReference>
<evidence type="ECO:0000313" key="4">
    <source>
        <dbReference type="EMBL" id="TCO62613.1"/>
    </source>
</evidence>
<evidence type="ECO:0000256" key="1">
    <source>
        <dbReference type="ARBA" id="ARBA00008324"/>
    </source>
</evidence>
<proteinExistence type="inferred from homology"/>
<protein>
    <submittedName>
        <fullName evidence="4">Acyl-CoA thioesterase</fullName>
    </submittedName>
</protein>
<keyword evidence="5" id="KW-1185">Reference proteome</keyword>
<dbReference type="AlphaFoldDB" id="A0A4R2JQU6"/>
<dbReference type="Pfam" id="PF03061">
    <property type="entry name" value="4HBT"/>
    <property type="match status" value="1"/>
</dbReference>
<dbReference type="Proteomes" id="UP000295680">
    <property type="component" value="Unassembled WGS sequence"/>
</dbReference>
<dbReference type="NCBIfam" id="TIGR00369">
    <property type="entry name" value="unchar_dom_1"/>
    <property type="match status" value="1"/>
</dbReference>
<dbReference type="FunFam" id="3.10.129.10:FF:000022">
    <property type="entry name" value="Phenylacetic acid degradation protein"/>
    <property type="match status" value="1"/>
</dbReference>
<feature type="domain" description="Thioesterase" evidence="3">
    <location>
        <begin position="47"/>
        <end position="118"/>
    </location>
</feature>
<dbReference type="InterPro" id="IPR052723">
    <property type="entry name" value="Acyl-CoA_thioesterase_PaaI"/>
</dbReference>
<dbReference type="InterPro" id="IPR003736">
    <property type="entry name" value="PAAI_dom"/>
</dbReference>
<evidence type="ECO:0000313" key="5">
    <source>
        <dbReference type="Proteomes" id="UP000295680"/>
    </source>
</evidence>
<dbReference type="InterPro" id="IPR006683">
    <property type="entry name" value="Thioestr_dom"/>
</dbReference>
<comment type="caution">
    <text evidence="4">The sequence shown here is derived from an EMBL/GenBank/DDBJ whole genome shotgun (WGS) entry which is preliminary data.</text>
</comment>